<dbReference type="InterPro" id="IPR011701">
    <property type="entry name" value="MFS"/>
</dbReference>
<feature type="transmembrane region" description="Helical" evidence="5">
    <location>
        <begin position="395"/>
        <end position="413"/>
    </location>
</feature>
<dbReference type="Pfam" id="PF07690">
    <property type="entry name" value="MFS_1"/>
    <property type="match status" value="1"/>
</dbReference>
<dbReference type="OrthoDB" id="3360610at2759"/>
<feature type="transmembrane region" description="Helical" evidence="5">
    <location>
        <begin position="332"/>
        <end position="351"/>
    </location>
</feature>
<reference evidence="7" key="2">
    <citation type="submission" date="2020-04" db="EMBL/GenBank/DDBJ databases">
        <authorList>
            <person name="Santos R.A.C."/>
            <person name="Steenwyk J.L."/>
            <person name="Rivero-Menendez O."/>
            <person name="Mead M.E."/>
            <person name="Silva L.P."/>
            <person name="Bastos R.W."/>
            <person name="Alastruey-Izquierdo A."/>
            <person name="Goldman G.H."/>
            <person name="Rokas A."/>
        </authorList>
    </citation>
    <scope>NUCLEOTIDE SEQUENCE</scope>
    <source>
        <strain evidence="7">CNM-CM6805</strain>
    </source>
</reference>
<keyword evidence="8" id="KW-1185">Reference proteome</keyword>
<name>A0A8H4GPP1_9EURO</name>
<dbReference type="FunFam" id="3.10.180.10:FF:000034">
    <property type="entry name" value="Glyoxalase/Bleomycin resistance protein/Dihydroxybiphenyl dioxygenase"/>
    <property type="match status" value="1"/>
</dbReference>
<organism evidence="7 8">
    <name type="scientific">Aspergillus fumigatiaffinis</name>
    <dbReference type="NCBI Taxonomy" id="340414"/>
    <lineage>
        <taxon>Eukaryota</taxon>
        <taxon>Fungi</taxon>
        <taxon>Dikarya</taxon>
        <taxon>Ascomycota</taxon>
        <taxon>Pezizomycotina</taxon>
        <taxon>Eurotiomycetes</taxon>
        <taxon>Eurotiomycetidae</taxon>
        <taxon>Eurotiales</taxon>
        <taxon>Aspergillaceae</taxon>
        <taxon>Aspergillus</taxon>
        <taxon>Aspergillus subgen. Fumigati</taxon>
    </lineage>
</organism>
<protein>
    <recommendedName>
        <fullName evidence="6">VOC domain-containing protein</fullName>
    </recommendedName>
</protein>
<dbReference type="GO" id="GO:0016020">
    <property type="term" value="C:membrane"/>
    <property type="evidence" value="ECO:0007669"/>
    <property type="project" value="UniProtKB-SubCell"/>
</dbReference>
<evidence type="ECO:0000313" key="7">
    <source>
        <dbReference type="EMBL" id="KAF4239266.1"/>
    </source>
</evidence>
<dbReference type="AlphaFoldDB" id="A0A8H4GPP1"/>
<keyword evidence="3 5" id="KW-1133">Transmembrane helix</keyword>
<dbReference type="EMBL" id="JAAAPX010000033">
    <property type="protein sequence ID" value="KAF4239266.1"/>
    <property type="molecule type" value="Genomic_DNA"/>
</dbReference>
<evidence type="ECO:0000256" key="3">
    <source>
        <dbReference type="ARBA" id="ARBA00022989"/>
    </source>
</evidence>
<evidence type="ECO:0000256" key="1">
    <source>
        <dbReference type="ARBA" id="ARBA00004141"/>
    </source>
</evidence>
<dbReference type="PROSITE" id="PS51819">
    <property type="entry name" value="VOC"/>
    <property type="match status" value="2"/>
</dbReference>
<dbReference type="SUPFAM" id="SSF54593">
    <property type="entry name" value="Glyoxalase/Bleomycin resistance protein/Dihydroxybiphenyl dioxygenase"/>
    <property type="match status" value="1"/>
</dbReference>
<feature type="transmembrane region" description="Helical" evidence="5">
    <location>
        <begin position="371"/>
        <end position="389"/>
    </location>
</feature>
<dbReference type="PANTHER" id="PTHR23507">
    <property type="entry name" value="ZGC:174356"/>
    <property type="match status" value="1"/>
</dbReference>
<feature type="transmembrane region" description="Helical" evidence="5">
    <location>
        <begin position="221"/>
        <end position="241"/>
    </location>
</feature>
<keyword evidence="4 5" id="KW-0472">Membrane</keyword>
<feature type="domain" description="VOC" evidence="6">
    <location>
        <begin position="689"/>
        <end position="815"/>
    </location>
</feature>
<feature type="transmembrane region" description="Helical" evidence="5">
    <location>
        <begin position="425"/>
        <end position="448"/>
    </location>
</feature>
<dbReference type="InterPro" id="IPR036259">
    <property type="entry name" value="MFS_trans_sf"/>
</dbReference>
<dbReference type="CDD" id="cd07267">
    <property type="entry name" value="THT_Oxygenase_N"/>
    <property type="match status" value="1"/>
</dbReference>
<dbReference type="InterPro" id="IPR037523">
    <property type="entry name" value="VOC_core"/>
</dbReference>
<keyword evidence="2 5" id="KW-0812">Transmembrane</keyword>
<dbReference type="GO" id="GO:0022857">
    <property type="term" value="F:transmembrane transporter activity"/>
    <property type="evidence" value="ECO:0007669"/>
    <property type="project" value="InterPro"/>
</dbReference>
<evidence type="ECO:0000256" key="5">
    <source>
        <dbReference type="SAM" id="Phobius"/>
    </source>
</evidence>
<evidence type="ECO:0000259" key="6">
    <source>
        <dbReference type="PROSITE" id="PS51819"/>
    </source>
</evidence>
<feature type="domain" description="VOC" evidence="6">
    <location>
        <begin position="542"/>
        <end position="650"/>
    </location>
</feature>
<evidence type="ECO:0000256" key="4">
    <source>
        <dbReference type="ARBA" id="ARBA00023136"/>
    </source>
</evidence>
<dbReference type="Gene3D" id="1.20.1250.20">
    <property type="entry name" value="MFS general substrate transporter like domains"/>
    <property type="match status" value="1"/>
</dbReference>
<gene>
    <name evidence="7" type="ORF">CNMCM6805_005925</name>
</gene>
<accession>A0A8H4GPP1</accession>
<comment type="subcellular location">
    <subcellularLocation>
        <location evidence="1">Membrane</location>
        <topology evidence="1">Multi-pass membrane protein</topology>
    </subcellularLocation>
</comment>
<proteinExistence type="predicted"/>
<dbReference type="Gene3D" id="3.10.180.10">
    <property type="entry name" value="2,3-Dihydroxybiphenyl 1,2-Dioxygenase, domain 1"/>
    <property type="match status" value="2"/>
</dbReference>
<dbReference type="PANTHER" id="PTHR23507:SF1">
    <property type="entry name" value="FI18259P1-RELATED"/>
    <property type="match status" value="1"/>
</dbReference>
<dbReference type="InterPro" id="IPR004360">
    <property type="entry name" value="Glyas_Fos-R_dOase_dom"/>
</dbReference>
<feature type="transmembrane region" description="Helical" evidence="5">
    <location>
        <begin position="193"/>
        <end position="215"/>
    </location>
</feature>
<feature type="transmembrane region" description="Helical" evidence="5">
    <location>
        <begin position="157"/>
        <end position="181"/>
    </location>
</feature>
<dbReference type="Proteomes" id="UP000653565">
    <property type="component" value="Unassembled WGS sequence"/>
</dbReference>
<feature type="transmembrane region" description="Helical" evidence="5">
    <location>
        <begin position="32"/>
        <end position="52"/>
    </location>
</feature>
<feature type="transmembrane region" description="Helical" evidence="5">
    <location>
        <begin position="297"/>
        <end position="320"/>
    </location>
</feature>
<comment type="caution">
    <text evidence="7">The sequence shown here is derived from an EMBL/GenBank/DDBJ whole genome shotgun (WGS) entry which is preliminary data.</text>
</comment>
<dbReference type="SUPFAM" id="SSF103473">
    <property type="entry name" value="MFS general substrate transporter"/>
    <property type="match status" value="1"/>
</dbReference>
<reference evidence="7" key="1">
    <citation type="journal article" date="2020" name="bioRxiv">
        <title>Genomic and phenotypic heterogeneity of clinical isolates of the human pathogens Aspergillus fumigatus, Aspergillus lentulus and Aspergillus fumigatiaffinis.</title>
        <authorList>
            <person name="dos Santos R.A.C."/>
            <person name="Steenwyk J.L."/>
            <person name="Rivero-Menendez O."/>
            <person name="Mead M.E."/>
            <person name="Silva L.P."/>
            <person name="Bastos R.W."/>
            <person name="Alastruey-Izquierdo A."/>
            <person name="Goldman G.H."/>
            <person name="Rokas A."/>
        </authorList>
    </citation>
    <scope>NUCLEOTIDE SEQUENCE</scope>
    <source>
        <strain evidence="7">CNM-CM6805</strain>
    </source>
</reference>
<sequence>MLDESRHRQCEETPLLGHDHAPESVRFTRARWVLIVLSLGIITVNFGSYLAMAPQIQIFESIVCQKLHPEIARLTTQEQIDATCKAPDVQGELALVNGWKETLDTLPGIFLALPFGLMADQAGRKRVLMLSLIGLSLEEVTVRIIAWYSAFIPLRTVWFMSLFQICGGGSQIAISVILTMITDVFPVEKRANIFFIIFGSTQVSEIIASPLSAWLMSWTPWLPYFLGVLFMLCGLCASITVPETLPKSSELSEPGTEDDEADDNAPWTVRHRLKAVLHHARHQIMHHSRFIFTERNIVCISIALLTANVAIQSLVITLQYVSKRFSWSVAEASFLISLKGITNLSALLLILPALSRALDRFLPPIRRDLRISLGSILTIAVGHVVMALAASPTVFVVGLSISSLGAGFFPALRSVATALVDEAEIGLLGTTIALTQSIGAIIAGPMMAGTFKFTLSISGNVDTDVDASPVEPAPPMGPTQPQGCRISLGTNYRHSETSQTDIRPCHGASVPDVVAIGEEREPLAKWKERCGIRTENQIRLVKLAHMRYQHPDLDAITVFLQDFGMKVVKKTDDEVWYRGYGTDPYVYYARKGPKKEFLGGTFEVESYQDLERAANLPTGSAIQELKDAPGGGFMVTVKDPEGFPVNLVYGQSPAAPGEYPSKLVVNYESDKPRIRHFQRFVPGPAAVHKLGHFGLCVQNFQEMVTFYTTTFNLVPSDFLYVEKDGNKKNVALFAHIDRGADYVDHHSFFMSTNPTSHVHHCSFEVHDFDTQNLGHQWLAKKGYESVWGVGRHILGSQLFDYWWDTTGNMIEHYADGDLVNEKTPVGYGPAGDESLAVWGPEVPKWFLD</sequence>
<dbReference type="CDD" id="cd07257">
    <property type="entry name" value="THT_oxygenase_C"/>
    <property type="match status" value="1"/>
</dbReference>
<dbReference type="FunFam" id="3.10.180.10:FF:000039">
    <property type="entry name" value="Trihydroxytoluene oxygenase (AFU_orthologue AFUA_8G02470)"/>
    <property type="match status" value="1"/>
</dbReference>
<dbReference type="CDD" id="cd06174">
    <property type="entry name" value="MFS"/>
    <property type="match status" value="1"/>
</dbReference>
<dbReference type="Pfam" id="PF00903">
    <property type="entry name" value="Glyoxalase"/>
    <property type="match status" value="1"/>
</dbReference>
<evidence type="ECO:0000313" key="8">
    <source>
        <dbReference type="Proteomes" id="UP000653565"/>
    </source>
</evidence>
<dbReference type="InterPro" id="IPR029068">
    <property type="entry name" value="Glyas_Bleomycin-R_OHBP_Dase"/>
</dbReference>
<evidence type="ECO:0000256" key="2">
    <source>
        <dbReference type="ARBA" id="ARBA00022692"/>
    </source>
</evidence>